<organism evidence="4 5">
    <name type="scientific">Chlamydomonas eustigma</name>
    <dbReference type="NCBI Taxonomy" id="1157962"/>
    <lineage>
        <taxon>Eukaryota</taxon>
        <taxon>Viridiplantae</taxon>
        <taxon>Chlorophyta</taxon>
        <taxon>core chlorophytes</taxon>
        <taxon>Chlorophyceae</taxon>
        <taxon>CS clade</taxon>
        <taxon>Chlamydomonadales</taxon>
        <taxon>Chlamydomonadaceae</taxon>
        <taxon>Chlamydomonas</taxon>
    </lineage>
</organism>
<sequence length="628" mass="70885">MTKLYYEAWEALKELYVQRSVARKQELRIKLTNLRMLPEEDMARYVGRAQQWSADLQASGAEVKELELVQSILAGLPKEYETLVQMIVDFATDGDMTVLKVMPKLLNAEQRFARGTRGKGEDATAMAAKQRVYKRDARQRSMRHDNKETRECHYCHKLSQVRCWIVDSGASSHLTSRRELLQDYTMIPFATSFVVFGDGVKKPVAGTGTAIIQTKQGTVNLKNVLHVPDACANLVSIGKAAEAGVNVTFHHGGCKLQSGTTVINVPKKNGVYMLTYSKEQRALTTMHQETAELWHQRYGHLSYSSLAQLVKNDMVTGINLSKEETARLDTDEFRRKVKSQVPEEIKSVIAELERQTGLQVKAIRSDRGGEYINQTLQDYYLKKKGIVQQLTAPYSPEQNGKAERLNRTLVERVQSMLHSSQVSKNLWAEAVVTANRIRNCSPTTGHTKTPWELFYSVKPDVSNMRIFGSIAYVHTPKELRKKLDPKGKSGIFLGYEPHAKAYRVLVDGKVKISKDVVVDESKFILLEKRMNVVDIINMSDEEEKEEQISNVHVPAEDHMEQDIPPDVLPTVPTATSQTLHHRRNSDGSGGDEDGRRVRSRIEEEPTIVHPQLPLHILLFGVLGDCPQV</sequence>
<dbReference type="GO" id="GO:0008233">
    <property type="term" value="F:peptidase activity"/>
    <property type="evidence" value="ECO:0007669"/>
    <property type="project" value="UniProtKB-KW"/>
</dbReference>
<dbReference type="AlphaFoldDB" id="A0A250XAK1"/>
<dbReference type="InterPro" id="IPR025724">
    <property type="entry name" value="GAG-pre-integrase_dom"/>
</dbReference>
<feature type="region of interest" description="Disordered" evidence="2">
    <location>
        <begin position="117"/>
        <end position="144"/>
    </location>
</feature>
<reference evidence="4 5" key="1">
    <citation type="submission" date="2017-08" db="EMBL/GenBank/DDBJ databases">
        <title>Acidophilic green algal genome provides insights into adaptation to an acidic environment.</title>
        <authorList>
            <person name="Hirooka S."/>
            <person name="Hirose Y."/>
            <person name="Kanesaki Y."/>
            <person name="Higuchi S."/>
            <person name="Fujiwara T."/>
            <person name="Onuma R."/>
            <person name="Era A."/>
            <person name="Ohbayashi R."/>
            <person name="Uzuka A."/>
            <person name="Nozaki H."/>
            <person name="Yoshikawa H."/>
            <person name="Miyagishima S.Y."/>
        </authorList>
    </citation>
    <scope>NUCLEOTIDE SEQUENCE [LARGE SCALE GENOMIC DNA]</scope>
    <source>
        <strain evidence="4 5">NIES-2499</strain>
    </source>
</reference>
<dbReference type="SUPFAM" id="SSF53098">
    <property type="entry name" value="Ribonuclease H-like"/>
    <property type="match status" value="1"/>
</dbReference>
<dbReference type="GO" id="GO:0015074">
    <property type="term" value="P:DNA integration"/>
    <property type="evidence" value="ECO:0007669"/>
    <property type="project" value="InterPro"/>
</dbReference>
<dbReference type="InterPro" id="IPR036397">
    <property type="entry name" value="RNaseH_sf"/>
</dbReference>
<dbReference type="Proteomes" id="UP000232323">
    <property type="component" value="Unassembled WGS sequence"/>
</dbReference>
<feature type="domain" description="Integrase catalytic" evidence="3">
    <location>
        <begin position="285"/>
        <end position="458"/>
    </location>
</feature>
<keyword evidence="1" id="KW-0645">Protease</keyword>
<protein>
    <recommendedName>
        <fullName evidence="3">Integrase catalytic domain-containing protein</fullName>
    </recommendedName>
</protein>
<dbReference type="Pfam" id="PF22936">
    <property type="entry name" value="Pol_BBD"/>
    <property type="match status" value="1"/>
</dbReference>
<dbReference type="Gene3D" id="3.30.420.10">
    <property type="entry name" value="Ribonuclease H-like superfamily/Ribonuclease H"/>
    <property type="match status" value="1"/>
</dbReference>
<dbReference type="PANTHER" id="PTHR42648:SF28">
    <property type="entry name" value="TRANSPOSON-ENCODED PROTEIN WITH RIBONUCLEASE H-LIKE AND RETROVIRUS ZINC FINGER-LIKE DOMAINS"/>
    <property type="match status" value="1"/>
</dbReference>
<dbReference type="Pfam" id="PF25597">
    <property type="entry name" value="SH3_retrovirus"/>
    <property type="match status" value="1"/>
</dbReference>
<dbReference type="Pfam" id="PF13976">
    <property type="entry name" value="gag_pre-integrs"/>
    <property type="match status" value="1"/>
</dbReference>
<gene>
    <name evidence="4" type="ORF">CEUSTIGMA_g7230.t1</name>
</gene>
<proteinExistence type="predicted"/>
<dbReference type="InterPro" id="IPR054722">
    <property type="entry name" value="PolX-like_BBD"/>
</dbReference>
<name>A0A250XAK1_9CHLO</name>
<dbReference type="InterPro" id="IPR057670">
    <property type="entry name" value="SH3_retrovirus"/>
</dbReference>
<keyword evidence="5" id="KW-1185">Reference proteome</keyword>
<accession>A0A250XAK1</accession>
<dbReference type="STRING" id="1157962.A0A250XAK1"/>
<dbReference type="PANTHER" id="PTHR42648">
    <property type="entry name" value="TRANSPOSASE, PUTATIVE-RELATED"/>
    <property type="match status" value="1"/>
</dbReference>
<dbReference type="InterPro" id="IPR001584">
    <property type="entry name" value="Integrase_cat-core"/>
</dbReference>
<dbReference type="EMBL" id="BEGY01000045">
    <property type="protein sequence ID" value="GAX79790.1"/>
    <property type="molecule type" value="Genomic_DNA"/>
</dbReference>
<dbReference type="Pfam" id="PF14223">
    <property type="entry name" value="Retrotran_gag_2"/>
    <property type="match status" value="1"/>
</dbReference>
<comment type="caution">
    <text evidence="4">The sequence shown here is derived from an EMBL/GenBank/DDBJ whole genome shotgun (WGS) entry which is preliminary data.</text>
</comment>
<evidence type="ECO:0000256" key="1">
    <source>
        <dbReference type="ARBA" id="ARBA00022670"/>
    </source>
</evidence>
<feature type="region of interest" description="Disordered" evidence="2">
    <location>
        <begin position="563"/>
        <end position="596"/>
    </location>
</feature>
<keyword evidence="1" id="KW-0378">Hydrolase</keyword>
<dbReference type="InterPro" id="IPR012337">
    <property type="entry name" value="RNaseH-like_sf"/>
</dbReference>
<dbReference type="GO" id="GO:0006508">
    <property type="term" value="P:proteolysis"/>
    <property type="evidence" value="ECO:0007669"/>
    <property type="project" value="UniProtKB-KW"/>
</dbReference>
<dbReference type="GO" id="GO:0003676">
    <property type="term" value="F:nucleic acid binding"/>
    <property type="evidence" value="ECO:0007669"/>
    <property type="project" value="InterPro"/>
</dbReference>
<dbReference type="InterPro" id="IPR039537">
    <property type="entry name" value="Retrotran_Ty1/copia-like"/>
</dbReference>
<feature type="compositionally biased region" description="Basic and acidic residues" evidence="2">
    <location>
        <begin position="133"/>
        <end position="144"/>
    </location>
</feature>
<evidence type="ECO:0000313" key="4">
    <source>
        <dbReference type="EMBL" id="GAX79790.1"/>
    </source>
</evidence>
<evidence type="ECO:0000256" key="2">
    <source>
        <dbReference type="SAM" id="MobiDB-lite"/>
    </source>
</evidence>
<evidence type="ECO:0000313" key="5">
    <source>
        <dbReference type="Proteomes" id="UP000232323"/>
    </source>
</evidence>
<dbReference type="OrthoDB" id="2014938at2759"/>
<dbReference type="PROSITE" id="PS50994">
    <property type="entry name" value="INTEGRASE"/>
    <property type="match status" value="1"/>
</dbReference>
<evidence type="ECO:0000259" key="3">
    <source>
        <dbReference type="PROSITE" id="PS50994"/>
    </source>
</evidence>